<keyword evidence="2" id="KW-0472">Membrane</keyword>
<feature type="transmembrane region" description="Helical" evidence="2">
    <location>
        <begin position="339"/>
        <end position="356"/>
    </location>
</feature>
<feature type="region of interest" description="Disordered" evidence="1">
    <location>
        <begin position="366"/>
        <end position="397"/>
    </location>
</feature>
<comment type="caution">
    <text evidence="3">The sequence shown here is derived from an EMBL/GenBank/DDBJ whole genome shotgun (WGS) entry which is preliminary data.</text>
</comment>
<evidence type="ECO:0000256" key="1">
    <source>
        <dbReference type="SAM" id="MobiDB-lite"/>
    </source>
</evidence>
<protein>
    <submittedName>
        <fullName evidence="3">Uncharacterized protein</fullName>
    </submittedName>
</protein>
<dbReference type="AlphaFoldDB" id="A0A0N0MBW4"/>
<evidence type="ECO:0000313" key="4">
    <source>
        <dbReference type="Proteomes" id="UP000037822"/>
    </source>
</evidence>
<feature type="transmembrane region" description="Helical" evidence="2">
    <location>
        <begin position="292"/>
        <end position="311"/>
    </location>
</feature>
<reference evidence="3 4" key="1">
    <citation type="submission" date="2015-07" db="EMBL/GenBank/DDBJ databases">
        <title>Whole genome sequencing of Bosea vaviloviae isolated from cave pool.</title>
        <authorList>
            <person name="Tan N.E.H."/>
            <person name="Lee Y.P."/>
            <person name="Gan H.M."/>
            <person name="Barton H."/>
            <person name="Savka M.A."/>
        </authorList>
    </citation>
    <scope>NUCLEOTIDE SEQUENCE [LARGE SCALE GENOMIC DNA]</scope>
    <source>
        <strain evidence="3 4">SD260</strain>
    </source>
</reference>
<feature type="transmembrane region" description="Helical" evidence="2">
    <location>
        <begin position="142"/>
        <end position="159"/>
    </location>
</feature>
<evidence type="ECO:0000256" key="2">
    <source>
        <dbReference type="SAM" id="Phobius"/>
    </source>
</evidence>
<name>A0A0N0MBW4_9HYPH</name>
<proteinExistence type="predicted"/>
<organism evidence="3 4">
    <name type="scientific">Bosea vaviloviae</name>
    <dbReference type="NCBI Taxonomy" id="1526658"/>
    <lineage>
        <taxon>Bacteria</taxon>
        <taxon>Pseudomonadati</taxon>
        <taxon>Pseudomonadota</taxon>
        <taxon>Alphaproteobacteria</taxon>
        <taxon>Hyphomicrobiales</taxon>
        <taxon>Boseaceae</taxon>
        <taxon>Bosea</taxon>
    </lineage>
</organism>
<dbReference type="PATRIC" id="fig|1526658.3.peg.2008"/>
<feature type="transmembrane region" description="Helical" evidence="2">
    <location>
        <begin position="82"/>
        <end position="101"/>
    </location>
</feature>
<feature type="transmembrane region" description="Helical" evidence="2">
    <location>
        <begin position="53"/>
        <end position="70"/>
    </location>
</feature>
<keyword evidence="4" id="KW-1185">Reference proteome</keyword>
<sequence>MALLMLAKFRQQIMVSILSHPMRTLICCLAFIMPLMFPFEIDGQDVGRVLRETVFILLMVSAFGVVSEQMNNETVRKLTSYIYILIGFYFVLSLVQTALLSRQIYFGLPRNIFVANEATIPGELDLLYSKIRATGTFGEPSYLGFILTSLAFTLFPLAKKWVAPRIAILLVVLTALISQSLSFFIAMALLVAYERPGFKELKITFVLPAIIIACIMGIYFFDVMESFLGRVTSLSNSSAEPSGFVRIFGPISILPEFLAEFPTGVPFYKLYAILEMYVPIGLRPLSFYDNGLINFVLDFGFYGFLLLYIYFASVNDGASRIYLFAAGIFNGALLSPDKVGVMILVLSLYNSFVIYARNQDRRGAPAQAASAMSSPGRRARPSPAHLPSLRARRIPDA</sequence>
<feature type="transmembrane region" description="Helical" evidence="2">
    <location>
        <begin position="166"/>
        <end position="191"/>
    </location>
</feature>
<feature type="transmembrane region" description="Helical" evidence="2">
    <location>
        <begin position="203"/>
        <end position="221"/>
    </location>
</feature>
<accession>A0A0N0MBW4</accession>
<dbReference type="Proteomes" id="UP000037822">
    <property type="component" value="Unassembled WGS sequence"/>
</dbReference>
<feature type="compositionally biased region" description="Low complexity" evidence="1">
    <location>
        <begin position="366"/>
        <end position="375"/>
    </location>
</feature>
<gene>
    <name evidence="3" type="ORF">AE618_06715</name>
</gene>
<evidence type="ECO:0000313" key="3">
    <source>
        <dbReference type="EMBL" id="KPH81455.1"/>
    </source>
</evidence>
<keyword evidence="2" id="KW-0812">Transmembrane</keyword>
<keyword evidence="2" id="KW-1133">Transmembrane helix</keyword>
<dbReference type="EMBL" id="LGSZ01000028">
    <property type="protein sequence ID" value="KPH81455.1"/>
    <property type="molecule type" value="Genomic_DNA"/>
</dbReference>